<name>A0AAN6T010_9PEZI</name>
<evidence type="ECO:0000313" key="1">
    <source>
        <dbReference type="EMBL" id="KAK4100090.1"/>
    </source>
</evidence>
<accession>A0AAN6T010</accession>
<organism evidence="1 2">
    <name type="scientific">Parathielavia hyrcaniae</name>
    <dbReference type="NCBI Taxonomy" id="113614"/>
    <lineage>
        <taxon>Eukaryota</taxon>
        <taxon>Fungi</taxon>
        <taxon>Dikarya</taxon>
        <taxon>Ascomycota</taxon>
        <taxon>Pezizomycotina</taxon>
        <taxon>Sordariomycetes</taxon>
        <taxon>Sordariomycetidae</taxon>
        <taxon>Sordariales</taxon>
        <taxon>Chaetomiaceae</taxon>
        <taxon>Parathielavia</taxon>
    </lineage>
</organism>
<dbReference type="AlphaFoldDB" id="A0AAN6T010"/>
<protein>
    <submittedName>
        <fullName evidence="1">Uncharacterized protein</fullName>
    </submittedName>
</protein>
<reference evidence="1" key="2">
    <citation type="submission" date="2023-05" db="EMBL/GenBank/DDBJ databases">
        <authorList>
            <consortium name="Lawrence Berkeley National Laboratory"/>
            <person name="Steindorff A."/>
            <person name="Hensen N."/>
            <person name="Bonometti L."/>
            <person name="Westerberg I."/>
            <person name="Brannstrom I.O."/>
            <person name="Guillou S."/>
            <person name="Cros-Aarteil S."/>
            <person name="Calhoun S."/>
            <person name="Haridas S."/>
            <person name="Kuo A."/>
            <person name="Mondo S."/>
            <person name="Pangilinan J."/>
            <person name="Riley R."/>
            <person name="Labutti K."/>
            <person name="Andreopoulos B."/>
            <person name="Lipzen A."/>
            <person name="Chen C."/>
            <person name="Yanf M."/>
            <person name="Daum C."/>
            <person name="Ng V."/>
            <person name="Clum A."/>
            <person name="Ohm R."/>
            <person name="Martin F."/>
            <person name="Silar P."/>
            <person name="Natvig D."/>
            <person name="Lalanne C."/>
            <person name="Gautier V."/>
            <person name="Ament-Velasquez S.L."/>
            <person name="Kruys A."/>
            <person name="Hutchinson M.I."/>
            <person name="Powell A.J."/>
            <person name="Barry K."/>
            <person name="Miller A.N."/>
            <person name="Grigoriev I.V."/>
            <person name="Debuchy R."/>
            <person name="Gladieux P."/>
            <person name="Thoren M.H."/>
            <person name="Johannesson H."/>
        </authorList>
    </citation>
    <scope>NUCLEOTIDE SEQUENCE</scope>
    <source>
        <strain evidence="1">CBS 757.83</strain>
    </source>
</reference>
<sequence>MENTTCTGTAMPDIHNLPVPQDINVMVTSNVNLTASRMGMEACCQPNTVNAIDDCYLWCEIPASFLNGTNKDGAANQMQTCVSLNSTGKGRGITGFQLNGSAAARPGMGSVKGIAFWVLALSGLMYVL</sequence>
<comment type="caution">
    <text evidence="1">The sequence shown here is derived from an EMBL/GenBank/DDBJ whole genome shotgun (WGS) entry which is preliminary data.</text>
</comment>
<gene>
    <name evidence="1" type="ORF">N658DRAFT_497562</name>
</gene>
<keyword evidence="2" id="KW-1185">Reference proteome</keyword>
<reference evidence="1" key="1">
    <citation type="journal article" date="2023" name="Mol. Phylogenet. Evol.">
        <title>Genome-scale phylogeny and comparative genomics of the fungal order Sordariales.</title>
        <authorList>
            <person name="Hensen N."/>
            <person name="Bonometti L."/>
            <person name="Westerberg I."/>
            <person name="Brannstrom I.O."/>
            <person name="Guillou S."/>
            <person name="Cros-Aarteil S."/>
            <person name="Calhoun S."/>
            <person name="Haridas S."/>
            <person name="Kuo A."/>
            <person name="Mondo S."/>
            <person name="Pangilinan J."/>
            <person name="Riley R."/>
            <person name="LaButti K."/>
            <person name="Andreopoulos B."/>
            <person name="Lipzen A."/>
            <person name="Chen C."/>
            <person name="Yan M."/>
            <person name="Daum C."/>
            <person name="Ng V."/>
            <person name="Clum A."/>
            <person name="Steindorff A."/>
            <person name="Ohm R.A."/>
            <person name="Martin F."/>
            <person name="Silar P."/>
            <person name="Natvig D.O."/>
            <person name="Lalanne C."/>
            <person name="Gautier V."/>
            <person name="Ament-Velasquez S.L."/>
            <person name="Kruys A."/>
            <person name="Hutchinson M.I."/>
            <person name="Powell A.J."/>
            <person name="Barry K."/>
            <person name="Miller A.N."/>
            <person name="Grigoriev I.V."/>
            <person name="Debuchy R."/>
            <person name="Gladieux P."/>
            <person name="Hiltunen Thoren M."/>
            <person name="Johannesson H."/>
        </authorList>
    </citation>
    <scope>NUCLEOTIDE SEQUENCE</scope>
    <source>
        <strain evidence="1">CBS 757.83</strain>
    </source>
</reference>
<evidence type="ECO:0000313" key="2">
    <source>
        <dbReference type="Proteomes" id="UP001305647"/>
    </source>
</evidence>
<dbReference type="EMBL" id="MU863643">
    <property type="protein sequence ID" value="KAK4100090.1"/>
    <property type="molecule type" value="Genomic_DNA"/>
</dbReference>
<dbReference type="Proteomes" id="UP001305647">
    <property type="component" value="Unassembled WGS sequence"/>
</dbReference>
<proteinExistence type="predicted"/>